<comment type="caution">
    <text evidence="1">The sequence shown here is derived from an EMBL/GenBank/DDBJ whole genome shotgun (WGS) entry which is preliminary data.</text>
</comment>
<name>A0ABR0KE60_9EURO</name>
<evidence type="ECO:0008006" key="3">
    <source>
        <dbReference type="Google" id="ProtNLM"/>
    </source>
</evidence>
<dbReference type="Proteomes" id="UP001345013">
    <property type="component" value="Unassembled WGS sequence"/>
</dbReference>
<dbReference type="Gene3D" id="3.30.40.10">
    <property type="entry name" value="Zinc/RING finger domain, C3HC4 (zinc finger)"/>
    <property type="match status" value="1"/>
</dbReference>
<gene>
    <name evidence="1" type="ORF">LTR24_004104</name>
</gene>
<dbReference type="SUPFAM" id="SSF57850">
    <property type="entry name" value="RING/U-box"/>
    <property type="match status" value="1"/>
</dbReference>
<sequence length="422" mass="47962">MADDNQEPTGLNAAEEAALAVADLGAARYNFGGIQTATESDAPATALGENISPMADDEIPMGNTDATYMHIGCLNYFHSGCYERAIRESLNCPKCRAPIRSYGLYARLEEVEELSFAETVAPDMDAEVRINIALEDPENATPEQLLDLQQRSRPIIHDATEEYEINKDDLGYWTERKAKLVELGEAAFNNIPGYQAQNQYHKDCFNAMRQYQHKCLSCCTSFIESTQRILDHHVKPLIRQRYKAHFHIHFNASDQHKAQTEYQNNLITEHERDRLLAEHETRKSLAKQEYAQAREAIMQMAMKDCTDQRGYLHRDLRIAAAGFDDELGAARARMRETSRNTPAWDLWKLYPPDPRDTGLVEDRDTLNGRRLRNIEIHDTVQPILVPEEEIYADSMPYGPTLGGILLSENIPDDIGSRPSHLR</sequence>
<proteinExistence type="predicted"/>
<organism evidence="1 2">
    <name type="scientific">Lithohypha guttulata</name>
    <dbReference type="NCBI Taxonomy" id="1690604"/>
    <lineage>
        <taxon>Eukaryota</taxon>
        <taxon>Fungi</taxon>
        <taxon>Dikarya</taxon>
        <taxon>Ascomycota</taxon>
        <taxon>Pezizomycotina</taxon>
        <taxon>Eurotiomycetes</taxon>
        <taxon>Chaetothyriomycetidae</taxon>
        <taxon>Chaetothyriales</taxon>
        <taxon>Trichomeriaceae</taxon>
        <taxon>Lithohypha</taxon>
    </lineage>
</organism>
<dbReference type="EMBL" id="JAVRRG010000040">
    <property type="protein sequence ID" value="KAK5093722.1"/>
    <property type="molecule type" value="Genomic_DNA"/>
</dbReference>
<evidence type="ECO:0000313" key="1">
    <source>
        <dbReference type="EMBL" id="KAK5093722.1"/>
    </source>
</evidence>
<protein>
    <recommendedName>
        <fullName evidence="3">RING-type domain-containing protein</fullName>
    </recommendedName>
</protein>
<dbReference type="InterPro" id="IPR013083">
    <property type="entry name" value="Znf_RING/FYVE/PHD"/>
</dbReference>
<keyword evidence="2" id="KW-1185">Reference proteome</keyword>
<accession>A0ABR0KE60</accession>
<reference evidence="1 2" key="1">
    <citation type="submission" date="2023-08" db="EMBL/GenBank/DDBJ databases">
        <title>Black Yeasts Isolated from many extreme environments.</title>
        <authorList>
            <person name="Coleine C."/>
            <person name="Stajich J.E."/>
            <person name="Selbmann L."/>
        </authorList>
    </citation>
    <scope>NUCLEOTIDE SEQUENCE [LARGE SCALE GENOMIC DNA]</scope>
    <source>
        <strain evidence="1 2">CCFEE 5885</strain>
    </source>
</reference>
<evidence type="ECO:0000313" key="2">
    <source>
        <dbReference type="Proteomes" id="UP001345013"/>
    </source>
</evidence>